<comment type="function">
    <text evidence="6 8">Allows the formation of correctly charged Gln-tRNA(Gln) through the transamidation of misacylated Glu-tRNA(Gln) in organisms which lack glutaminyl-tRNA synthetase. The reaction takes place in the presence of glutamine and ATP through an activated gamma-phospho-Glu-tRNA(Gln).</text>
</comment>
<dbReference type="AlphaFoldDB" id="A0A0V8M2V8"/>
<comment type="catalytic activity">
    <reaction evidence="7 8">
        <text>L-glutamyl-tRNA(Gln) + L-glutamine + ATP + H2O = L-glutaminyl-tRNA(Gln) + L-glutamate + ADP + phosphate + H(+)</text>
        <dbReference type="Rhea" id="RHEA:17521"/>
        <dbReference type="Rhea" id="RHEA-COMP:9681"/>
        <dbReference type="Rhea" id="RHEA-COMP:9684"/>
        <dbReference type="ChEBI" id="CHEBI:15377"/>
        <dbReference type="ChEBI" id="CHEBI:15378"/>
        <dbReference type="ChEBI" id="CHEBI:29985"/>
        <dbReference type="ChEBI" id="CHEBI:30616"/>
        <dbReference type="ChEBI" id="CHEBI:43474"/>
        <dbReference type="ChEBI" id="CHEBI:58359"/>
        <dbReference type="ChEBI" id="CHEBI:78520"/>
        <dbReference type="ChEBI" id="CHEBI:78521"/>
        <dbReference type="ChEBI" id="CHEBI:456216"/>
        <dbReference type="EC" id="6.3.5.7"/>
    </reaction>
</comment>
<dbReference type="GO" id="GO:0030956">
    <property type="term" value="C:glutamyl-tRNA(Gln) amidotransferase complex"/>
    <property type="evidence" value="ECO:0007669"/>
    <property type="project" value="InterPro"/>
</dbReference>
<evidence type="ECO:0000313" key="10">
    <source>
        <dbReference type="EMBL" id="KSV18016.1"/>
    </source>
</evidence>
<protein>
    <recommendedName>
        <fullName evidence="8">Glutamyl-tRNA(Gln) amidotransferase subunit A</fullName>
        <shortName evidence="8">Glu-ADT subunit A</shortName>
        <ecNumber evidence="8">6.3.5.7</ecNumber>
    </recommendedName>
</protein>
<gene>
    <name evidence="8 10" type="primary">gatA</name>
    <name evidence="10" type="ORF">DA01_05075</name>
</gene>
<dbReference type="RefSeq" id="WP_058292498.1">
    <property type="nucleotide sequence ID" value="NZ_JGYD01000018.1"/>
</dbReference>
<evidence type="ECO:0000256" key="7">
    <source>
        <dbReference type="ARBA" id="ARBA00047407"/>
    </source>
</evidence>
<dbReference type="InterPro" id="IPR004412">
    <property type="entry name" value="GatA"/>
</dbReference>
<comment type="subunit">
    <text evidence="8">Heterotrimer of A, B and C subunits.</text>
</comment>
<dbReference type="InterPro" id="IPR023631">
    <property type="entry name" value="Amidase_dom"/>
</dbReference>
<evidence type="ECO:0000256" key="6">
    <source>
        <dbReference type="ARBA" id="ARBA00025295"/>
    </source>
</evidence>
<dbReference type="Proteomes" id="UP000053577">
    <property type="component" value="Unassembled WGS sequence"/>
</dbReference>
<evidence type="ECO:0000256" key="2">
    <source>
        <dbReference type="ARBA" id="ARBA00022598"/>
    </source>
</evidence>
<dbReference type="GO" id="GO:0016740">
    <property type="term" value="F:transferase activity"/>
    <property type="evidence" value="ECO:0007669"/>
    <property type="project" value="UniProtKB-KW"/>
</dbReference>
<proteinExistence type="inferred from homology"/>
<dbReference type="InterPro" id="IPR036928">
    <property type="entry name" value="AS_sf"/>
</dbReference>
<dbReference type="NCBIfam" id="TIGR00132">
    <property type="entry name" value="gatA"/>
    <property type="match status" value="1"/>
</dbReference>
<dbReference type="InterPro" id="IPR000120">
    <property type="entry name" value="Amidase"/>
</dbReference>
<reference evidence="10 11" key="1">
    <citation type="journal article" date="2015" name="Sci. Rep.">
        <title>A comparative genomics and reductive dehalogenase gene transcription study of two chloroethene-respiring bacteria, Dehalococcoides mccartyi strains MB and 11a.</title>
        <authorList>
            <person name="Low A."/>
            <person name="Shen Z."/>
            <person name="Cheng D."/>
            <person name="Rogers M.J."/>
            <person name="Lee P.K."/>
            <person name="He J."/>
        </authorList>
    </citation>
    <scope>NUCLEOTIDE SEQUENCE [LARGE SCALE GENOMIC DNA]</scope>
    <source>
        <strain evidence="10 11">MB</strain>
    </source>
</reference>
<dbReference type="GO" id="GO:0050567">
    <property type="term" value="F:glutaminyl-tRNA synthase (glutamine-hydrolyzing) activity"/>
    <property type="evidence" value="ECO:0007669"/>
    <property type="project" value="UniProtKB-UniRule"/>
</dbReference>
<dbReference type="HAMAP" id="MF_00120">
    <property type="entry name" value="GatA"/>
    <property type="match status" value="1"/>
</dbReference>
<evidence type="ECO:0000259" key="9">
    <source>
        <dbReference type="Pfam" id="PF01425"/>
    </source>
</evidence>
<dbReference type="PROSITE" id="PS00571">
    <property type="entry name" value="AMIDASES"/>
    <property type="match status" value="1"/>
</dbReference>
<dbReference type="OrthoDB" id="9811471at2"/>
<evidence type="ECO:0000256" key="1">
    <source>
        <dbReference type="ARBA" id="ARBA00008069"/>
    </source>
</evidence>
<dbReference type="PATRIC" id="fig|61435.5.peg.1000"/>
<keyword evidence="4 8" id="KW-0067">ATP-binding</keyword>
<dbReference type="SUPFAM" id="SSF75304">
    <property type="entry name" value="Amidase signature (AS) enzymes"/>
    <property type="match status" value="1"/>
</dbReference>
<keyword evidence="2 8" id="KW-0436">Ligase</keyword>
<dbReference type="PANTHER" id="PTHR11895">
    <property type="entry name" value="TRANSAMIDASE"/>
    <property type="match status" value="1"/>
</dbReference>
<evidence type="ECO:0000256" key="4">
    <source>
        <dbReference type="ARBA" id="ARBA00022840"/>
    </source>
</evidence>
<dbReference type="eggNOG" id="COG0154">
    <property type="taxonomic scope" value="Bacteria"/>
</dbReference>
<keyword evidence="5 8" id="KW-0648">Protein biosynthesis</keyword>
<evidence type="ECO:0000256" key="8">
    <source>
        <dbReference type="HAMAP-Rule" id="MF_00120"/>
    </source>
</evidence>
<dbReference type="EC" id="6.3.5.7" evidence="8"/>
<name>A0A0V8M2V8_9CHLR</name>
<dbReference type="PANTHER" id="PTHR11895:SF151">
    <property type="entry name" value="GLUTAMYL-TRNA(GLN) AMIDOTRANSFERASE SUBUNIT A"/>
    <property type="match status" value="1"/>
</dbReference>
<organism evidence="10 11">
    <name type="scientific">Dehalococcoides mccartyi</name>
    <dbReference type="NCBI Taxonomy" id="61435"/>
    <lineage>
        <taxon>Bacteria</taxon>
        <taxon>Bacillati</taxon>
        <taxon>Chloroflexota</taxon>
        <taxon>Dehalococcoidia</taxon>
        <taxon>Dehalococcoidales</taxon>
        <taxon>Dehalococcoidaceae</taxon>
        <taxon>Dehalococcoides</taxon>
    </lineage>
</organism>
<evidence type="ECO:0000313" key="11">
    <source>
        <dbReference type="Proteomes" id="UP000053577"/>
    </source>
</evidence>
<feature type="domain" description="Amidase" evidence="9">
    <location>
        <begin position="25"/>
        <end position="466"/>
    </location>
</feature>
<dbReference type="Pfam" id="PF01425">
    <property type="entry name" value="Amidase"/>
    <property type="match status" value="1"/>
</dbReference>
<dbReference type="GO" id="GO:0006412">
    <property type="term" value="P:translation"/>
    <property type="evidence" value="ECO:0007669"/>
    <property type="project" value="UniProtKB-UniRule"/>
</dbReference>
<dbReference type="InterPro" id="IPR020556">
    <property type="entry name" value="Amidase_CS"/>
</dbReference>
<dbReference type="Gene3D" id="3.90.1300.10">
    <property type="entry name" value="Amidase signature (AS) domain"/>
    <property type="match status" value="1"/>
</dbReference>
<feature type="active site" description="Charge relay system" evidence="8">
    <location>
        <position position="79"/>
    </location>
</feature>
<evidence type="ECO:0000256" key="5">
    <source>
        <dbReference type="ARBA" id="ARBA00022917"/>
    </source>
</evidence>
<comment type="similarity">
    <text evidence="1 8">Belongs to the amidase family. GatA subfamily.</text>
</comment>
<feature type="active site" description="Acyl-ester intermediate" evidence="8">
    <location>
        <position position="178"/>
    </location>
</feature>
<accession>A0A0V8M2V8</accession>
<feature type="active site" description="Charge relay system" evidence="8">
    <location>
        <position position="154"/>
    </location>
</feature>
<keyword evidence="3 8" id="KW-0547">Nucleotide-binding</keyword>
<sequence length="486" mass="52605">MTDLTKLTIAQSHKLLKERKLSSAELTQAHLDRIEKLEPEIKAFMTVCPDSALAQAKAADETIKQGHIRPLTGIPMALKDVLCTKGIRTTCSSKMLENFVPPYNAHVVDKLAEEGAVLLGKTNMDEFAMGSSTENSAFFTTHNPWNTAKVPGGSSGGSAACVAASEAVFSLGSDTGGSIRQPASFCSVTGLKPSYGMVSRYGLVAFASSLDQIGPFTKDVLDCALVMNAIAGFDDRDSTSVPQTVPDFSSCLDGDIKGFKLGVPKEYFSHNMRADIAEKINDALGVLSGLGASVDREVSLPHTPYALAVYYILAPSEASANLSRYDGVKYGYSYNQTENMWEAMEKTRAKGFGPEVKRRIMIGTYALSAGYYDAWYVKAQKVRTLISQEFNNAFEKYDALITPTTPNLPFSIGEKLSDPFEMYMCDTCTIPINIAGLPAISIPAGFVDGLPVGLQIIGKPFADQTIMRIAHAFQCATAWHKETPRL</sequence>
<dbReference type="GO" id="GO:0005524">
    <property type="term" value="F:ATP binding"/>
    <property type="evidence" value="ECO:0007669"/>
    <property type="project" value="UniProtKB-KW"/>
</dbReference>
<evidence type="ECO:0000256" key="3">
    <source>
        <dbReference type="ARBA" id="ARBA00022741"/>
    </source>
</evidence>
<dbReference type="EMBL" id="JGYD01000018">
    <property type="protein sequence ID" value="KSV18016.1"/>
    <property type="molecule type" value="Genomic_DNA"/>
</dbReference>
<comment type="caution">
    <text evidence="10">The sequence shown here is derived from an EMBL/GenBank/DDBJ whole genome shotgun (WGS) entry which is preliminary data.</text>
</comment>
<keyword evidence="10" id="KW-0808">Transferase</keyword>